<keyword evidence="9 13" id="KW-1133">Transmembrane helix</keyword>
<feature type="transmembrane region" description="Helical" evidence="13">
    <location>
        <begin position="418"/>
        <end position="439"/>
    </location>
</feature>
<dbReference type="InterPro" id="IPR004772">
    <property type="entry name" value="TrkH"/>
</dbReference>
<gene>
    <name evidence="14" type="ORF">N2K84_11330</name>
</gene>
<keyword evidence="10" id="KW-0406">Ion transport</keyword>
<evidence type="ECO:0000256" key="11">
    <source>
        <dbReference type="ARBA" id="ARBA00023136"/>
    </source>
</evidence>
<feature type="binding site" evidence="12">
    <location>
        <position position="110"/>
    </location>
    <ligand>
        <name>K(+)</name>
        <dbReference type="ChEBI" id="CHEBI:29103"/>
    </ligand>
</feature>
<evidence type="ECO:0000256" key="13">
    <source>
        <dbReference type="SAM" id="Phobius"/>
    </source>
</evidence>
<dbReference type="GO" id="GO:0046872">
    <property type="term" value="F:metal ion binding"/>
    <property type="evidence" value="ECO:0007669"/>
    <property type="project" value="UniProtKB-KW"/>
</dbReference>
<evidence type="ECO:0000256" key="7">
    <source>
        <dbReference type="ARBA" id="ARBA00022692"/>
    </source>
</evidence>
<protein>
    <submittedName>
        <fullName evidence="14">TrkH family potassium uptake protein</fullName>
    </submittedName>
</protein>
<evidence type="ECO:0000256" key="1">
    <source>
        <dbReference type="ARBA" id="ARBA00004429"/>
    </source>
</evidence>
<sequence length="478" mass="52912">MNFKVVFHLLMRILLIAAIALGSCIPVALIYGELISPFVFTAFIALFAAGLLYALGGRHEIDTFSRREAYLSVSLSWLFISLVGALPFLFSQAIPSFTDAFFESVSGFTTTGSSILADIESLPKSILYWRSMTHWIGGLGIIVLVIVVMPSLNIGGYNLFTLESSFQEKIHPRIKSVGLRLLYIYLLLTLFEVVFLLLGGMNLYESVCHAYGTVATGGFSPKNTSLAGYSPYIQYVVTVFMVLSGTNFVIHYYAVKREFKKIKQNEELRFYLGVILVAGLFVTAFLYLHTDRDLELAFRESFFQVVSIVTCTGFATADYLLWPTIGWVVIFFLMFFGGSTGSTAGGIKMARHMVALKNVTHTIRTLISPKAVIPLRINQRSISYEDNNGILTFILWYLLLFLFGSLIMILLGSDVATSASSVATAMGGIGPGLGTVGPASNFAHLSELSKITLTVFMILGRLEIYTVIMLFTPWFWES</sequence>
<feature type="transmembrane region" description="Helical" evidence="13">
    <location>
        <begin position="270"/>
        <end position="288"/>
    </location>
</feature>
<feature type="transmembrane region" description="Helical" evidence="13">
    <location>
        <begin position="12"/>
        <end position="32"/>
    </location>
</feature>
<evidence type="ECO:0000256" key="8">
    <source>
        <dbReference type="ARBA" id="ARBA00022958"/>
    </source>
</evidence>
<feature type="transmembrane region" description="Helical" evidence="13">
    <location>
        <begin position="390"/>
        <end position="412"/>
    </location>
</feature>
<dbReference type="PANTHER" id="PTHR32024:SF2">
    <property type="entry name" value="TRK SYSTEM POTASSIUM UPTAKE PROTEIN TRKG-RELATED"/>
    <property type="match status" value="1"/>
</dbReference>
<evidence type="ECO:0000313" key="15">
    <source>
        <dbReference type="Proteomes" id="UP001163821"/>
    </source>
</evidence>
<keyword evidence="6" id="KW-0633">Potassium transport</keyword>
<accession>A0AA41YBX3</accession>
<feature type="binding site" evidence="12">
    <location>
        <position position="111"/>
    </location>
    <ligand>
        <name>K(+)</name>
        <dbReference type="ChEBI" id="CHEBI:29103"/>
    </ligand>
</feature>
<evidence type="ECO:0000256" key="2">
    <source>
        <dbReference type="ARBA" id="ARBA00009137"/>
    </source>
</evidence>
<feature type="transmembrane region" description="Helical" evidence="13">
    <location>
        <begin position="181"/>
        <end position="204"/>
    </location>
</feature>
<dbReference type="Proteomes" id="UP001163821">
    <property type="component" value="Unassembled WGS sequence"/>
</dbReference>
<feature type="transmembrane region" description="Helical" evidence="13">
    <location>
        <begin position="451"/>
        <end position="476"/>
    </location>
</feature>
<proteinExistence type="inferred from homology"/>
<dbReference type="AlphaFoldDB" id="A0AA41YBX3"/>
<feature type="transmembrane region" description="Helical" evidence="13">
    <location>
        <begin position="325"/>
        <end position="347"/>
    </location>
</feature>
<dbReference type="Pfam" id="PF02386">
    <property type="entry name" value="TrkH"/>
    <property type="match status" value="1"/>
</dbReference>
<dbReference type="GO" id="GO:0005886">
    <property type="term" value="C:plasma membrane"/>
    <property type="evidence" value="ECO:0007669"/>
    <property type="project" value="UniProtKB-SubCell"/>
</dbReference>
<dbReference type="PANTHER" id="PTHR32024">
    <property type="entry name" value="TRK SYSTEM POTASSIUM UPTAKE PROTEIN TRKG-RELATED"/>
    <property type="match status" value="1"/>
</dbReference>
<keyword evidence="11 13" id="KW-0472">Membrane</keyword>
<dbReference type="EMBL" id="JAPAAF010000015">
    <property type="protein sequence ID" value="MCW0483325.1"/>
    <property type="molecule type" value="Genomic_DNA"/>
</dbReference>
<organism evidence="14 15">
    <name type="scientific">Gaoshiqia sediminis</name>
    <dbReference type="NCBI Taxonomy" id="2986998"/>
    <lineage>
        <taxon>Bacteria</taxon>
        <taxon>Pseudomonadati</taxon>
        <taxon>Bacteroidota</taxon>
        <taxon>Bacteroidia</taxon>
        <taxon>Marinilabiliales</taxon>
        <taxon>Prolixibacteraceae</taxon>
        <taxon>Gaoshiqia</taxon>
    </lineage>
</organism>
<feature type="binding site" evidence="12">
    <location>
        <position position="312"/>
    </location>
    <ligand>
        <name>K(+)</name>
        <dbReference type="ChEBI" id="CHEBI:29103"/>
    </ligand>
</feature>
<keyword evidence="8 12" id="KW-0630">Potassium</keyword>
<keyword evidence="15" id="KW-1185">Reference proteome</keyword>
<evidence type="ECO:0000313" key="14">
    <source>
        <dbReference type="EMBL" id="MCW0483325.1"/>
    </source>
</evidence>
<keyword evidence="12" id="KW-0479">Metal-binding</keyword>
<evidence type="ECO:0000256" key="4">
    <source>
        <dbReference type="ARBA" id="ARBA00022475"/>
    </source>
</evidence>
<dbReference type="RefSeq" id="WP_282591927.1">
    <property type="nucleotide sequence ID" value="NZ_JAPAAF010000015.1"/>
</dbReference>
<reference evidence="14" key="1">
    <citation type="submission" date="2022-10" db="EMBL/GenBank/DDBJ databases">
        <title>Gaoshiqiia sediminis gen. nov., sp. nov., isolated from coastal sediment.</title>
        <authorList>
            <person name="Yu W.X."/>
            <person name="Mu D.S."/>
            <person name="Du J.Z."/>
            <person name="Liang Y.Q."/>
        </authorList>
    </citation>
    <scope>NUCLEOTIDE SEQUENCE</scope>
    <source>
        <strain evidence="14">A06</strain>
    </source>
</reference>
<evidence type="ECO:0000256" key="5">
    <source>
        <dbReference type="ARBA" id="ARBA00022519"/>
    </source>
</evidence>
<comment type="subcellular location">
    <subcellularLocation>
        <location evidence="1">Cell inner membrane</location>
        <topology evidence="1">Multi-pass membrane protein</topology>
    </subcellularLocation>
</comment>
<evidence type="ECO:0000256" key="3">
    <source>
        <dbReference type="ARBA" id="ARBA00022448"/>
    </source>
</evidence>
<comment type="caution">
    <text evidence="14">The sequence shown here is derived from an EMBL/GenBank/DDBJ whole genome shotgun (WGS) entry which is preliminary data.</text>
</comment>
<evidence type="ECO:0000256" key="6">
    <source>
        <dbReference type="ARBA" id="ARBA00022538"/>
    </source>
</evidence>
<feature type="transmembrane region" description="Helical" evidence="13">
    <location>
        <begin position="232"/>
        <end position="250"/>
    </location>
</feature>
<dbReference type="GO" id="GO:0015379">
    <property type="term" value="F:potassium:chloride symporter activity"/>
    <property type="evidence" value="ECO:0007669"/>
    <property type="project" value="InterPro"/>
</dbReference>
<name>A0AA41YBX3_9BACT</name>
<feature type="transmembrane region" description="Helical" evidence="13">
    <location>
        <begin position="135"/>
        <end position="160"/>
    </location>
</feature>
<evidence type="ECO:0000256" key="10">
    <source>
        <dbReference type="ARBA" id="ARBA00023065"/>
    </source>
</evidence>
<keyword evidence="7 13" id="KW-0812">Transmembrane</keyword>
<feature type="transmembrane region" description="Helical" evidence="13">
    <location>
        <begin position="38"/>
        <end position="57"/>
    </location>
</feature>
<comment type="similarity">
    <text evidence="2">Belongs to the TrkH potassium transport family.</text>
</comment>
<evidence type="ECO:0000256" key="12">
    <source>
        <dbReference type="PIRSR" id="PIRSR006247-1"/>
    </source>
</evidence>
<feature type="binding site" evidence="12">
    <location>
        <position position="217"/>
    </location>
    <ligand>
        <name>K(+)</name>
        <dbReference type="ChEBI" id="CHEBI:29103"/>
    </ligand>
</feature>
<keyword evidence="3" id="KW-0813">Transport</keyword>
<dbReference type="PIRSF" id="PIRSF006247">
    <property type="entry name" value="TrkH"/>
    <property type="match status" value="1"/>
</dbReference>
<dbReference type="PROSITE" id="PS51257">
    <property type="entry name" value="PROKAR_LIPOPROTEIN"/>
    <property type="match status" value="1"/>
</dbReference>
<evidence type="ECO:0000256" key="9">
    <source>
        <dbReference type="ARBA" id="ARBA00022989"/>
    </source>
</evidence>
<keyword evidence="5" id="KW-0997">Cell inner membrane</keyword>
<feature type="transmembrane region" description="Helical" evidence="13">
    <location>
        <begin position="69"/>
        <end position="90"/>
    </location>
</feature>
<keyword evidence="4" id="KW-1003">Cell membrane</keyword>
<dbReference type="InterPro" id="IPR003445">
    <property type="entry name" value="Cat_transpt"/>
</dbReference>